<keyword evidence="1" id="KW-0812">Transmembrane</keyword>
<evidence type="ECO:0000313" key="2">
    <source>
        <dbReference type="EMBL" id="MDN4834035.1"/>
    </source>
</evidence>
<comment type="caution">
    <text evidence="2">The sequence shown here is derived from an EMBL/GenBank/DDBJ whole genome shotgun (WGS) entry which is preliminary data.</text>
</comment>
<keyword evidence="1" id="KW-1133">Transmembrane helix</keyword>
<feature type="transmembrane region" description="Helical" evidence="1">
    <location>
        <begin position="29"/>
        <end position="48"/>
    </location>
</feature>
<dbReference type="AlphaFoldDB" id="A0AAW7N8X8"/>
<evidence type="ECO:0000313" key="3">
    <source>
        <dbReference type="Proteomes" id="UP001174888"/>
    </source>
</evidence>
<sequence>MIDNKIFIQFSSLLGIFISGYTFGTNHWYIGFAFIFWSLAAMAVTGSIKDKGGLE</sequence>
<feature type="transmembrane region" description="Helical" evidence="1">
    <location>
        <begin position="7"/>
        <end position="23"/>
    </location>
</feature>
<dbReference type="Proteomes" id="UP001174888">
    <property type="component" value="Unassembled WGS sequence"/>
</dbReference>
<accession>A0AAW7N8X8</accession>
<protein>
    <submittedName>
        <fullName evidence="2">Uncharacterized protein</fullName>
    </submittedName>
</protein>
<name>A0AAW7N8X8_9LACO</name>
<gene>
    <name evidence="2" type="ORF">QYC35_07460</name>
</gene>
<reference evidence="2" key="1">
    <citation type="submission" date="2023-07" db="EMBL/GenBank/DDBJ databases">
        <title>Complete genome sequence of Ligilactobacillus salivarius SRCM217594 isolated from Gallus gallus domesticus feces.</title>
        <authorList>
            <person name="Yang H.-G."/>
            <person name="Ryu M.-S."/>
            <person name="Ha G.-S."/>
            <person name="Yang H.-J."/>
            <person name="Jeong D.-Y."/>
        </authorList>
    </citation>
    <scope>NUCLEOTIDE SEQUENCE</scope>
    <source>
        <strain evidence="2">SRCM217594</strain>
    </source>
</reference>
<proteinExistence type="predicted"/>
<organism evidence="2 3">
    <name type="scientific">Ligilactobacillus salivarius</name>
    <dbReference type="NCBI Taxonomy" id="1624"/>
    <lineage>
        <taxon>Bacteria</taxon>
        <taxon>Bacillati</taxon>
        <taxon>Bacillota</taxon>
        <taxon>Bacilli</taxon>
        <taxon>Lactobacillales</taxon>
        <taxon>Lactobacillaceae</taxon>
        <taxon>Ligilactobacillus</taxon>
    </lineage>
</organism>
<evidence type="ECO:0000256" key="1">
    <source>
        <dbReference type="SAM" id="Phobius"/>
    </source>
</evidence>
<keyword evidence="1" id="KW-0472">Membrane</keyword>
<dbReference type="EMBL" id="JAUIQT010000001">
    <property type="protein sequence ID" value="MDN4834035.1"/>
    <property type="molecule type" value="Genomic_DNA"/>
</dbReference>
<dbReference type="RefSeq" id="WP_193524314.1">
    <property type="nucleotide sequence ID" value="NZ_JADCKI010000002.1"/>
</dbReference>